<keyword evidence="19" id="KW-1185">Reference proteome</keyword>
<feature type="transmembrane region" description="Helical" evidence="16">
    <location>
        <begin position="443"/>
        <end position="465"/>
    </location>
</feature>
<organism evidence="18 19">
    <name type="scientific">Hyphopichia burtonii NRRL Y-1933</name>
    <dbReference type="NCBI Taxonomy" id="984485"/>
    <lineage>
        <taxon>Eukaryota</taxon>
        <taxon>Fungi</taxon>
        <taxon>Dikarya</taxon>
        <taxon>Ascomycota</taxon>
        <taxon>Saccharomycotina</taxon>
        <taxon>Pichiomycetes</taxon>
        <taxon>Debaryomycetaceae</taxon>
        <taxon>Hyphopichia</taxon>
    </lineage>
</organism>
<evidence type="ECO:0000256" key="11">
    <source>
        <dbReference type="ARBA" id="ARBA00022833"/>
    </source>
</evidence>
<dbReference type="PANTHER" id="PTHR22763:SF162">
    <property type="entry name" value="TRANSMEMBRANE E3 UBIQUITIN-PROTEIN LIGASE 1"/>
    <property type="match status" value="1"/>
</dbReference>
<feature type="transmembrane region" description="Helical" evidence="16">
    <location>
        <begin position="557"/>
        <end position="578"/>
    </location>
</feature>
<dbReference type="GO" id="GO:0043161">
    <property type="term" value="P:proteasome-mediated ubiquitin-dependent protein catabolic process"/>
    <property type="evidence" value="ECO:0007669"/>
    <property type="project" value="TreeGrafter"/>
</dbReference>
<dbReference type="GO" id="GO:0008270">
    <property type="term" value="F:zinc ion binding"/>
    <property type="evidence" value="ECO:0007669"/>
    <property type="project" value="UniProtKB-KW"/>
</dbReference>
<dbReference type="PANTHER" id="PTHR22763">
    <property type="entry name" value="RING ZINC FINGER PROTEIN"/>
    <property type="match status" value="1"/>
</dbReference>
<dbReference type="InterPro" id="IPR013083">
    <property type="entry name" value="Znf_RING/FYVE/PHD"/>
</dbReference>
<dbReference type="Pfam" id="PF11145">
    <property type="entry name" value="DUF2921"/>
    <property type="match status" value="2"/>
</dbReference>
<evidence type="ECO:0000259" key="17">
    <source>
        <dbReference type="PROSITE" id="PS50089"/>
    </source>
</evidence>
<keyword evidence="7" id="KW-0479">Metal-binding</keyword>
<protein>
    <recommendedName>
        <fullName evidence="4">RING-type E3 ubiquitin transferase</fullName>
        <ecNumber evidence="4">2.3.2.27</ecNumber>
    </recommendedName>
</protein>
<evidence type="ECO:0000256" key="2">
    <source>
        <dbReference type="ARBA" id="ARBA00004127"/>
    </source>
</evidence>
<accession>A0A1E4RI68</accession>
<keyword evidence="5" id="KW-0808">Transferase</keyword>
<dbReference type="STRING" id="984485.A0A1E4RI68"/>
<dbReference type="InterPro" id="IPR050731">
    <property type="entry name" value="HRD1_E3_ubiq-ligases"/>
</dbReference>
<evidence type="ECO:0000313" key="18">
    <source>
        <dbReference type="EMBL" id="ODV66926.1"/>
    </source>
</evidence>
<evidence type="ECO:0000256" key="4">
    <source>
        <dbReference type="ARBA" id="ARBA00012483"/>
    </source>
</evidence>
<sequence>MPLVDRQTILFFIIMFIFLSLPSGIDQPHSNKDRETLDKFHASIRANREDLAKSEYYEGYGNLTGFKLSYQDNLNNLNELNWPFHEYNRKHPFEEKEEFSILPNEVSNRVKQFWSLDPINEEDSEAYMLNISGKVYGDFEVIKKANKIKPYAMPLPKYLQEHYELYSESQYKEQKQKYEANPEENPEPTEPSGVINKVGNITFNLGKISLGLKSFDYNYKDREMMDQVKNITADSINDAVVVKVKLNLIDYPEINDNEVESLGVYFQKTGSLISISRSAKFLGNYGLSYLTMDEEKFNITKKLIGQLVNTTNFEKDLNMDYMNSYIEKSQGQCEYISYFQFDKTEYLKKQLAEIDEELMNPSGRPIPHEIPKLSIKESLLYSPDCGIILQSKPQTIFEGNKTEVTNFELKKMLSGLLILIIIQLFLLVKQLKEMKTPGQLSNVSSTTISIISLQDALMALLFLLISNLIEELYLLLACVAVIAFLMCGVFGLKFLLSVMTVQSNETGTTWWEIMRGSREEGLPLPVTQPTTNTPAATQAQPVTAPLGNDESTFANRVFGTGCILTILSTFLILNSFLWRITFRRIFEYGGLLLINSYWIPQFSRNTLKNRRKSFSWEFIWGTSMIRIIPVWYLSLIKHNPLRHHYDPVLVIVLTLWILLQIGLLYLQQIFGARFWINEKWLPQAYDYHYLLNIKDLETGKGFLSDMLNNLTSTNDLVENNGIINCKVDCAICMNNIEIPINTNADGKNIHQLDKSKLKEYMITPCHHIFHSECLEDWMVYKLQCPVCRTGLPPV</sequence>
<dbReference type="EMBL" id="KV454541">
    <property type="protein sequence ID" value="ODV66926.1"/>
    <property type="molecule type" value="Genomic_DNA"/>
</dbReference>
<evidence type="ECO:0000256" key="12">
    <source>
        <dbReference type="ARBA" id="ARBA00022989"/>
    </source>
</evidence>
<feature type="transmembrane region" description="Helical" evidence="16">
    <location>
        <begin position="472"/>
        <end position="496"/>
    </location>
</feature>
<dbReference type="GO" id="GO:0016567">
    <property type="term" value="P:protein ubiquitination"/>
    <property type="evidence" value="ECO:0007669"/>
    <property type="project" value="UniProtKB-UniPathway"/>
</dbReference>
<evidence type="ECO:0000256" key="15">
    <source>
        <dbReference type="SAM" id="MobiDB-lite"/>
    </source>
</evidence>
<dbReference type="RefSeq" id="XP_020075993.1">
    <property type="nucleotide sequence ID" value="XM_020221279.1"/>
</dbReference>
<evidence type="ECO:0000256" key="9">
    <source>
        <dbReference type="ARBA" id="ARBA00022771"/>
    </source>
</evidence>
<evidence type="ECO:0000256" key="3">
    <source>
        <dbReference type="ARBA" id="ARBA00004906"/>
    </source>
</evidence>
<keyword evidence="13 16" id="KW-0472">Membrane</keyword>
<keyword evidence="12 16" id="KW-1133">Transmembrane helix</keyword>
<reference evidence="19" key="1">
    <citation type="submission" date="2016-05" db="EMBL/GenBank/DDBJ databases">
        <title>Comparative genomics of biotechnologically important yeasts.</title>
        <authorList>
            <consortium name="DOE Joint Genome Institute"/>
            <person name="Riley R."/>
            <person name="Haridas S."/>
            <person name="Wolfe K.H."/>
            <person name="Lopes M.R."/>
            <person name="Hittinger C.T."/>
            <person name="Goker M."/>
            <person name="Salamov A."/>
            <person name="Wisecaver J."/>
            <person name="Long T.M."/>
            <person name="Aerts A.L."/>
            <person name="Barry K."/>
            <person name="Choi C."/>
            <person name="Clum A."/>
            <person name="Coughlan A.Y."/>
            <person name="Deshpande S."/>
            <person name="Douglass A.P."/>
            <person name="Hanson S.J."/>
            <person name="Klenk H.-P."/>
            <person name="Labutti K."/>
            <person name="Lapidus A."/>
            <person name="Lindquist E."/>
            <person name="Lipzen A."/>
            <person name="Meier-Kolthoff J.P."/>
            <person name="Ohm R.A."/>
            <person name="Otillar R.P."/>
            <person name="Pangilinan J."/>
            <person name="Peng Y."/>
            <person name="Rokas A."/>
            <person name="Rosa C.A."/>
            <person name="Scheuner C."/>
            <person name="Sibirny A.A."/>
            <person name="Slot J.C."/>
            <person name="Stielow J.B."/>
            <person name="Sun H."/>
            <person name="Kurtzman C.P."/>
            <person name="Blackwell M."/>
            <person name="Grigoriev I.V."/>
            <person name="Jeffries T.W."/>
        </authorList>
    </citation>
    <scope>NUCLEOTIDE SEQUENCE [LARGE SCALE GENOMIC DNA]</scope>
    <source>
        <strain evidence="19">NRRL Y-1933</strain>
    </source>
</reference>
<comment type="subcellular location">
    <subcellularLocation>
        <location evidence="2">Endomembrane system</location>
        <topology evidence="2">Multi-pass membrane protein</topology>
    </subcellularLocation>
</comment>
<dbReference type="GO" id="GO:0044695">
    <property type="term" value="C:Dsc E3 ubiquitin ligase complex"/>
    <property type="evidence" value="ECO:0007669"/>
    <property type="project" value="TreeGrafter"/>
</dbReference>
<evidence type="ECO:0000256" key="5">
    <source>
        <dbReference type="ARBA" id="ARBA00022679"/>
    </source>
</evidence>
<dbReference type="GO" id="GO:0061630">
    <property type="term" value="F:ubiquitin protein ligase activity"/>
    <property type="evidence" value="ECO:0007669"/>
    <property type="project" value="UniProtKB-EC"/>
</dbReference>
<keyword evidence="8" id="KW-0732">Signal</keyword>
<feature type="transmembrane region" description="Helical" evidence="16">
    <location>
        <begin position="648"/>
        <end position="666"/>
    </location>
</feature>
<evidence type="ECO:0000256" key="1">
    <source>
        <dbReference type="ARBA" id="ARBA00000900"/>
    </source>
</evidence>
<evidence type="ECO:0000256" key="16">
    <source>
        <dbReference type="SAM" id="Phobius"/>
    </source>
</evidence>
<keyword evidence="11" id="KW-0862">Zinc</keyword>
<comment type="catalytic activity">
    <reaction evidence="1">
        <text>S-ubiquitinyl-[E2 ubiquitin-conjugating enzyme]-L-cysteine + [acceptor protein]-L-lysine = [E2 ubiquitin-conjugating enzyme]-L-cysteine + N(6)-ubiquitinyl-[acceptor protein]-L-lysine.</text>
        <dbReference type="EC" id="2.3.2.27"/>
    </reaction>
</comment>
<evidence type="ECO:0000256" key="7">
    <source>
        <dbReference type="ARBA" id="ARBA00022723"/>
    </source>
</evidence>
<evidence type="ECO:0000313" key="19">
    <source>
        <dbReference type="Proteomes" id="UP000095085"/>
    </source>
</evidence>
<dbReference type="EC" id="2.3.2.27" evidence="4"/>
<keyword evidence="10" id="KW-0833">Ubl conjugation pathway</keyword>
<keyword evidence="6 16" id="KW-0812">Transmembrane</keyword>
<dbReference type="InterPro" id="IPR024766">
    <property type="entry name" value="Znf_RING_H2"/>
</dbReference>
<feature type="domain" description="RING-type" evidence="17">
    <location>
        <begin position="729"/>
        <end position="788"/>
    </location>
</feature>
<name>A0A1E4RI68_9ASCO</name>
<dbReference type="SMART" id="SM00184">
    <property type="entry name" value="RING"/>
    <property type="match status" value="1"/>
</dbReference>
<dbReference type="PROSITE" id="PS50089">
    <property type="entry name" value="ZF_RING_2"/>
    <property type="match status" value="1"/>
</dbReference>
<dbReference type="FunFam" id="3.30.40.10:FF:000626">
    <property type="entry name" value="Transmembrane ubiquitin ligase 1"/>
    <property type="match status" value="1"/>
</dbReference>
<evidence type="ECO:0000256" key="8">
    <source>
        <dbReference type="ARBA" id="ARBA00022729"/>
    </source>
</evidence>
<keyword evidence="9 14" id="KW-0863">Zinc-finger</keyword>
<dbReference type="Pfam" id="PF12678">
    <property type="entry name" value="zf-rbx1"/>
    <property type="match status" value="1"/>
</dbReference>
<dbReference type="AlphaFoldDB" id="A0A1E4RI68"/>
<dbReference type="SUPFAM" id="SSF57850">
    <property type="entry name" value="RING/U-box"/>
    <property type="match status" value="1"/>
</dbReference>
<feature type="transmembrane region" description="Helical" evidence="16">
    <location>
        <begin position="6"/>
        <end position="25"/>
    </location>
</feature>
<evidence type="ECO:0000256" key="6">
    <source>
        <dbReference type="ARBA" id="ARBA00022692"/>
    </source>
</evidence>
<evidence type="ECO:0000256" key="14">
    <source>
        <dbReference type="PROSITE-ProRule" id="PRU00175"/>
    </source>
</evidence>
<evidence type="ECO:0000256" key="10">
    <source>
        <dbReference type="ARBA" id="ARBA00022786"/>
    </source>
</evidence>
<dbReference type="UniPathway" id="UPA00143"/>
<dbReference type="InterPro" id="IPR021319">
    <property type="entry name" value="DUF2921"/>
</dbReference>
<dbReference type="OrthoDB" id="9984778at2759"/>
<feature type="transmembrane region" description="Helical" evidence="16">
    <location>
        <begin position="618"/>
        <end position="636"/>
    </location>
</feature>
<feature type="region of interest" description="Disordered" evidence="15">
    <location>
        <begin position="173"/>
        <end position="193"/>
    </location>
</feature>
<dbReference type="GeneID" id="30995828"/>
<dbReference type="Gene3D" id="3.30.40.10">
    <property type="entry name" value="Zinc/RING finger domain, C3HC4 (zinc finger)"/>
    <property type="match status" value="1"/>
</dbReference>
<comment type="pathway">
    <text evidence="3">Protein modification; protein ubiquitination.</text>
</comment>
<proteinExistence type="predicted"/>
<feature type="transmembrane region" description="Helical" evidence="16">
    <location>
        <begin position="412"/>
        <end position="431"/>
    </location>
</feature>
<dbReference type="InterPro" id="IPR001841">
    <property type="entry name" value="Znf_RING"/>
</dbReference>
<dbReference type="GO" id="GO:0012505">
    <property type="term" value="C:endomembrane system"/>
    <property type="evidence" value="ECO:0007669"/>
    <property type="project" value="UniProtKB-SubCell"/>
</dbReference>
<evidence type="ECO:0000256" key="13">
    <source>
        <dbReference type="ARBA" id="ARBA00023136"/>
    </source>
</evidence>
<gene>
    <name evidence="18" type="ORF">HYPBUDRAFT_152926</name>
</gene>
<dbReference type="Proteomes" id="UP000095085">
    <property type="component" value="Unassembled WGS sequence"/>
</dbReference>